<evidence type="ECO:0000313" key="5">
    <source>
        <dbReference type="EMBL" id="UPM44873.1"/>
    </source>
</evidence>
<dbReference type="AlphaFoldDB" id="A0A8U0AA96"/>
<dbReference type="InterPro" id="IPR045582">
    <property type="entry name" value="Trehalase-like_N"/>
</dbReference>
<dbReference type="SUPFAM" id="SSF48208">
    <property type="entry name" value="Six-hairpin glycosidases"/>
    <property type="match status" value="1"/>
</dbReference>
<dbReference type="Proteomes" id="UP000831768">
    <property type="component" value="Plasmid unnamed2"/>
</dbReference>
<dbReference type="EMBL" id="CP096021">
    <property type="protein sequence ID" value="UPM44873.1"/>
    <property type="molecule type" value="Genomic_DNA"/>
</dbReference>
<keyword evidence="6" id="KW-1185">Reference proteome</keyword>
<sequence>MSYTPLEDYGIIGNQETVALVGRDGAIDWCCLPSIDSPSVFAAILDDQRGGRFTVQPTASFESLQEYVDRTNVLKTRFRTASGRATVTDFMPVPPLARDCQTPMETVFRRLTCERGQVELRVDFAPRFEYARTMPTVEPTKDGVVTQGANEQMFLSSSIPLSVSTHSAGTTTTLEEGDTHWLVLGYGHESTLESDYYREILDDVVDYWRDWVHTCPDTGACPVGGPWHRTVVRSALVLKLLINHETGAICAAPTMSLPEDIGGVRNWDYRYNWIRDSAFTVRALTELGHSAEARDYFNLCLDHCSRGPPSDINPIYGVHGNPVPDERTLDHLSGYRGSAPVRVGNAATDQHQVDVYGELIHGIYETTRYGATIEEDDWTAMCDLIDYMCEAWEEPDAGIWEMRTDCQQFVYSKVMCWVALDRGLRIVAETGFDAPTERWEACRREIKETVLEKGYSEMADSFVSTFGDDDRLDATSLLIPLVGFLPADDSRVQSTIDATLDRLLVDDGLVMRYEGDDGLPGEEGAFLLCSFWLVSALAQSGRVDEAEAIFEDARQHASPLGLLSEEVDPEEGLQLGNVPQAFSHLGLINGALALSDGPDIGHPPDEADVNPSAETDVAKNLQCSATPDYTTQSRSESENQ</sequence>
<name>A0A8U0AA96_9EURY</name>
<keyword evidence="5" id="KW-0378">Hydrolase</keyword>
<feature type="compositionally biased region" description="Polar residues" evidence="2">
    <location>
        <begin position="621"/>
        <end position="634"/>
    </location>
</feature>
<feature type="region of interest" description="Disordered" evidence="2">
    <location>
        <begin position="596"/>
        <end position="640"/>
    </location>
</feature>
<evidence type="ECO:0000259" key="3">
    <source>
        <dbReference type="Pfam" id="PF00723"/>
    </source>
</evidence>
<dbReference type="Gene3D" id="1.50.10.10">
    <property type="match status" value="1"/>
</dbReference>
<proteinExistence type="inferred from homology"/>
<dbReference type="PANTHER" id="PTHR31616:SF0">
    <property type="entry name" value="GLUCAN 1,4-ALPHA-GLUCOSIDASE"/>
    <property type="match status" value="1"/>
</dbReference>
<gene>
    <name evidence="5" type="ORF">MW046_15945</name>
</gene>
<dbReference type="KEGG" id="haad:MW046_15945"/>
<comment type="similarity">
    <text evidence="1">Belongs to the glycosyl hydrolase 15 family.</text>
</comment>
<feature type="domain" description="Trehalase-like N-terminal" evidence="4">
    <location>
        <begin position="4"/>
        <end position="158"/>
    </location>
</feature>
<dbReference type="InterPro" id="IPR008928">
    <property type="entry name" value="6-hairpin_glycosidase_sf"/>
</dbReference>
<feature type="domain" description="GH15-like" evidence="3">
    <location>
        <begin position="229"/>
        <end position="589"/>
    </location>
</feature>
<dbReference type="PANTHER" id="PTHR31616">
    <property type="entry name" value="TREHALASE"/>
    <property type="match status" value="1"/>
</dbReference>
<dbReference type="RefSeq" id="WP_247995527.1">
    <property type="nucleotide sequence ID" value="NZ_CP096021.1"/>
</dbReference>
<evidence type="ECO:0000313" key="6">
    <source>
        <dbReference type="Proteomes" id="UP000831768"/>
    </source>
</evidence>
<dbReference type="GO" id="GO:0004553">
    <property type="term" value="F:hydrolase activity, hydrolyzing O-glycosyl compounds"/>
    <property type="evidence" value="ECO:0007669"/>
    <property type="project" value="TreeGrafter"/>
</dbReference>
<dbReference type="InterPro" id="IPR011613">
    <property type="entry name" value="GH15-like"/>
</dbReference>
<keyword evidence="5" id="KW-0614">Plasmid</keyword>
<reference evidence="5" key="1">
    <citation type="submission" date="2022-04" db="EMBL/GenBank/DDBJ databases">
        <title>Halocatena sp. nov., isolated from a salt lake.</title>
        <authorList>
            <person name="Cui H.-L."/>
        </authorList>
    </citation>
    <scope>NUCLEOTIDE SEQUENCE</scope>
    <source>
        <strain evidence="5">AD-1</strain>
        <plasmid evidence="5">unnamed2</plasmid>
    </source>
</reference>
<dbReference type="Pfam" id="PF00723">
    <property type="entry name" value="Glyco_hydro_15"/>
    <property type="match status" value="1"/>
</dbReference>
<evidence type="ECO:0000256" key="1">
    <source>
        <dbReference type="ARBA" id="ARBA00006188"/>
    </source>
</evidence>
<organism evidence="5 6">
    <name type="scientific">Halocatena salina</name>
    <dbReference type="NCBI Taxonomy" id="2934340"/>
    <lineage>
        <taxon>Archaea</taxon>
        <taxon>Methanobacteriati</taxon>
        <taxon>Methanobacteriota</taxon>
        <taxon>Stenosarchaea group</taxon>
        <taxon>Halobacteria</taxon>
        <taxon>Halobacteriales</taxon>
        <taxon>Natronomonadaceae</taxon>
        <taxon>Halocatena</taxon>
    </lineage>
</organism>
<evidence type="ECO:0000256" key="2">
    <source>
        <dbReference type="SAM" id="MobiDB-lite"/>
    </source>
</evidence>
<evidence type="ECO:0000259" key="4">
    <source>
        <dbReference type="Pfam" id="PF19291"/>
    </source>
</evidence>
<geneLocation type="plasmid" evidence="5 6">
    <name>unnamed2</name>
</geneLocation>
<dbReference type="GeneID" id="71929570"/>
<dbReference type="InterPro" id="IPR012341">
    <property type="entry name" value="6hp_glycosidase-like_sf"/>
</dbReference>
<protein>
    <submittedName>
        <fullName evidence="5">Glycoside hydrolase family 15 protein</fullName>
    </submittedName>
</protein>
<dbReference type="Pfam" id="PF19291">
    <property type="entry name" value="TREH_N"/>
    <property type="match status" value="1"/>
</dbReference>
<dbReference type="GO" id="GO:0005975">
    <property type="term" value="P:carbohydrate metabolic process"/>
    <property type="evidence" value="ECO:0007669"/>
    <property type="project" value="InterPro"/>
</dbReference>
<accession>A0A8U0AA96</accession>